<comment type="caution">
    <text evidence="2">The sequence shown here is derived from an EMBL/GenBank/DDBJ whole genome shotgun (WGS) entry which is preliminary data.</text>
</comment>
<reference evidence="2" key="1">
    <citation type="submission" date="2021-01" db="EMBL/GenBank/DDBJ databases">
        <authorList>
            <consortium name="Genoscope - CEA"/>
            <person name="William W."/>
        </authorList>
    </citation>
    <scope>NUCLEOTIDE SEQUENCE</scope>
</reference>
<dbReference type="GO" id="GO:0017147">
    <property type="term" value="F:Wnt-protein binding"/>
    <property type="evidence" value="ECO:0007669"/>
    <property type="project" value="InterPro"/>
</dbReference>
<evidence type="ECO:0000256" key="1">
    <source>
        <dbReference type="SAM" id="SignalP"/>
    </source>
</evidence>
<keyword evidence="3" id="KW-1185">Reference proteome</keyword>
<name>A0A8S1RJY6_9CILI</name>
<feature type="signal peptide" evidence="1">
    <location>
        <begin position="1"/>
        <end position="23"/>
    </location>
</feature>
<organism evidence="2 3">
    <name type="scientific">Paramecium sonneborni</name>
    <dbReference type="NCBI Taxonomy" id="65129"/>
    <lineage>
        <taxon>Eukaryota</taxon>
        <taxon>Sar</taxon>
        <taxon>Alveolata</taxon>
        <taxon>Ciliophora</taxon>
        <taxon>Intramacronucleata</taxon>
        <taxon>Oligohymenophorea</taxon>
        <taxon>Peniculida</taxon>
        <taxon>Parameciidae</taxon>
        <taxon>Paramecium</taxon>
    </lineage>
</organism>
<feature type="chain" id="PRO_5035798617" description="APCDD1 domain-containing protein" evidence="1">
    <location>
        <begin position="24"/>
        <end position="419"/>
    </location>
</feature>
<dbReference type="AlphaFoldDB" id="A0A8S1RJY6"/>
<evidence type="ECO:0000313" key="3">
    <source>
        <dbReference type="Proteomes" id="UP000692954"/>
    </source>
</evidence>
<accession>A0A8S1RJY6</accession>
<evidence type="ECO:0008006" key="4">
    <source>
        <dbReference type="Google" id="ProtNLM"/>
    </source>
</evidence>
<dbReference type="Proteomes" id="UP000692954">
    <property type="component" value="Unassembled WGS sequence"/>
</dbReference>
<dbReference type="EMBL" id="CAJJDN010000179">
    <property type="protein sequence ID" value="CAD8127723.1"/>
    <property type="molecule type" value="Genomic_DNA"/>
</dbReference>
<dbReference type="PANTHER" id="PTHR31021">
    <property type="entry name" value="ADENOMATOSIS POLYPOSIS COLI DOWN-REGULATED 1"/>
    <property type="match status" value="1"/>
</dbReference>
<evidence type="ECO:0000313" key="2">
    <source>
        <dbReference type="EMBL" id="CAD8127723.1"/>
    </source>
</evidence>
<dbReference type="GO" id="GO:0005886">
    <property type="term" value="C:plasma membrane"/>
    <property type="evidence" value="ECO:0007669"/>
    <property type="project" value="InterPro"/>
</dbReference>
<gene>
    <name evidence="2" type="ORF">PSON_ATCC_30995.1.T1790049</name>
</gene>
<proteinExistence type="predicted"/>
<sequence>MFRISNVTTIILIVTILISQTSTQTLDEIKDKIVNNWKSIALELIPQQQGDQVYPEYQRRSWNFTTSTEFSTLIENFEDKSGQNRRLTIQGQGEITYQGASDVISGGYLCQFNFSKSAIVTLHTDQFVTAFNTAQQGQDGITWVKDKPEDITKKGVPALQKQANQFFIAYDLIYIRDDFLYMGEVDVFGTEASLENPPKGLCAPLIPFSDDDTPYTKEEVMNNVINGVWSSLTKEVRPGFNNEGKLITTFQTRKISFLSAEGFSLVLTSYPGPGQTSAFLETEVVGIYEWQEEASSVVQGAFFAKFTMTQMYLTPMSDEMAASLNQGLPVGMDPFKNGQKANLTGKNLPAFGMSSDSPSYEDDLVYLKQNRLFLQARPVDGGMLSSIERRTYSLQRDLINPELSFQDLLLLNFIVLLIF</sequence>
<protein>
    <recommendedName>
        <fullName evidence="4">APCDD1 domain-containing protein</fullName>
    </recommendedName>
</protein>
<dbReference type="GO" id="GO:0030178">
    <property type="term" value="P:negative regulation of Wnt signaling pathway"/>
    <property type="evidence" value="ECO:0007669"/>
    <property type="project" value="InterPro"/>
</dbReference>
<dbReference type="PANTHER" id="PTHR31021:SF1">
    <property type="entry name" value="CHROMOSOME UNDETERMINED SCAFFOLD_56, WHOLE GENOME SHOTGUN SEQUENCE"/>
    <property type="match status" value="1"/>
</dbReference>
<keyword evidence="1" id="KW-0732">Signal</keyword>
<dbReference type="InterPro" id="IPR042425">
    <property type="entry name" value="APCDD1"/>
</dbReference>
<dbReference type="OrthoDB" id="295402at2759"/>